<feature type="region of interest" description="Disordered" evidence="1">
    <location>
        <begin position="202"/>
        <end position="236"/>
    </location>
</feature>
<name>A0A9P1GW62_9PEZI</name>
<dbReference type="AlphaFoldDB" id="A0A9P1GW62"/>
<gene>
    <name evidence="2" type="ORF">PPNO1_LOCUS1179</name>
</gene>
<protein>
    <submittedName>
        <fullName evidence="2">Uncharacterized protein</fullName>
    </submittedName>
</protein>
<keyword evidence="3" id="KW-1185">Reference proteome</keyword>
<evidence type="ECO:0000313" key="2">
    <source>
        <dbReference type="EMBL" id="CAI4211384.1"/>
    </source>
</evidence>
<reference evidence="2" key="1">
    <citation type="submission" date="2022-11" db="EMBL/GenBank/DDBJ databases">
        <authorList>
            <person name="Scott C."/>
            <person name="Bruce N."/>
        </authorList>
    </citation>
    <scope>NUCLEOTIDE SEQUENCE</scope>
</reference>
<evidence type="ECO:0000313" key="3">
    <source>
        <dbReference type="Proteomes" id="UP000838763"/>
    </source>
</evidence>
<organism evidence="2 3">
    <name type="scientific">Parascedosporium putredinis</name>
    <dbReference type="NCBI Taxonomy" id="1442378"/>
    <lineage>
        <taxon>Eukaryota</taxon>
        <taxon>Fungi</taxon>
        <taxon>Dikarya</taxon>
        <taxon>Ascomycota</taxon>
        <taxon>Pezizomycotina</taxon>
        <taxon>Sordariomycetes</taxon>
        <taxon>Hypocreomycetidae</taxon>
        <taxon>Microascales</taxon>
        <taxon>Microascaceae</taxon>
        <taxon>Parascedosporium</taxon>
    </lineage>
</organism>
<dbReference type="Proteomes" id="UP000838763">
    <property type="component" value="Unassembled WGS sequence"/>
</dbReference>
<evidence type="ECO:0000256" key="1">
    <source>
        <dbReference type="SAM" id="MobiDB-lite"/>
    </source>
</evidence>
<feature type="compositionally biased region" description="Basic and acidic residues" evidence="1">
    <location>
        <begin position="218"/>
        <end position="236"/>
    </location>
</feature>
<feature type="region of interest" description="Disordered" evidence="1">
    <location>
        <begin position="164"/>
        <end position="184"/>
    </location>
</feature>
<sequence>MNQKRIVLEKKGKQEQSLVQVREEISKSNLSRALIIIIIRYDSSSHEPEPSGYDDEGAAWIRPLEGADPGATLVGSAEAGAADAGELAVDVAVTYHFGERNADTLAAHRADGLGRADEDLLDAGAGDGALEGDAGVGDEGAVALGEVVWGVDDADGHVVRKEGRPKVKVSESGNKPTGLANHTVGRESHGVLGRAAVEGEVDGLGGITGVDRGVGKGSGREGEESGGREEHLDNEM</sequence>
<dbReference type="EMBL" id="CALLCH030000001">
    <property type="protein sequence ID" value="CAI4211384.1"/>
    <property type="molecule type" value="Genomic_DNA"/>
</dbReference>
<proteinExistence type="predicted"/>
<accession>A0A9P1GW62</accession>
<comment type="caution">
    <text evidence="2">The sequence shown here is derived from an EMBL/GenBank/DDBJ whole genome shotgun (WGS) entry which is preliminary data.</text>
</comment>